<name>A0AAE1LU02_9NEOP</name>
<keyword evidence="1" id="KW-0732">Signal</keyword>
<dbReference type="EMBL" id="JAHWGI010001437">
    <property type="protein sequence ID" value="KAK3932586.1"/>
    <property type="molecule type" value="Genomic_DNA"/>
</dbReference>
<protein>
    <submittedName>
        <fullName evidence="2">E3 ubiquitin-protein ligase RMA2</fullName>
    </submittedName>
</protein>
<comment type="caution">
    <text evidence="2">The sequence shown here is derived from an EMBL/GenBank/DDBJ whole genome shotgun (WGS) entry which is preliminary data.</text>
</comment>
<proteinExistence type="predicted"/>
<keyword evidence="3" id="KW-1185">Reference proteome</keyword>
<accession>A0AAE1LU02</accession>
<evidence type="ECO:0000313" key="2">
    <source>
        <dbReference type="EMBL" id="KAK3932586.1"/>
    </source>
</evidence>
<organism evidence="2 3">
    <name type="scientific">Frankliniella fusca</name>
    <dbReference type="NCBI Taxonomy" id="407009"/>
    <lineage>
        <taxon>Eukaryota</taxon>
        <taxon>Metazoa</taxon>
        <taxon>Ecdysozoa</taxon>
        <taxon>Arthropoda</taxon>
        <taxon>Hexapoda</taxon>
        <taxon>Insecta</taxon>
        <taxon>Pterygota</taxon>
        <taxon>Neoptera</taxon>
        <taxon>Paraneoptera</taxon>
        <taxon>Thysanoptera</taxon>
        <taxon>Terebrantia</taxon>
        <taxon>Thripoidea</taxon>
        <taxon>Thripidae</taxon>
        <taxon>Frankliniella</taxon>
    </lineage>
</organism>
<dbReference type="AlphaFoldDB" id="A0AAE1LU02"/>
<evidence type="ECO:0000256" key="1">
    <source>
        <dbReference type="SAM" id="SignalP"/>
    </source>
</evidence>
<dbReference type="Proteomes" id="UP001219518">
    <property type="component" value="Unassembled WGS sequence"/>
</dbReference>
<evidence type="ECO:0000313" key="3">
    <source>
        <dbReference type="Proteomes" id="UP001219518"/>
    </source>
</evidence>
<feature type="signal peptide" evidence="1">
    <location>
        <begin position="1"/>
        <end position="25"/>
    </location>
</feature>
<feature type="chain" id="PRO_5042268988" evidence="1">
    <location>
        <begin position="26"/>
        <end position="77"/>
    </location>
</feature>
<reference evidence="2" key="2">
    <citation type="journal article" date="2023" name="BMC Genomics">
        <title>Pest status, molecular evolution, and epigenetic factors derived from the genome assembly of Frankliniella fusca, a thysanopteran phytovirus vector.</title>
        <authorList>
            <person name="Catto M.A."/>
            <person name="Labadie P.E."/>
            <person name="Jacobson A.L."/>
            <person name="Kennedy G.G."/>
            <person name="Srinivasan R."/>
            <person name="Hunt B.G."/>
        </authorList>
    </citation>
    <scope>NUCLEOTIDE SEQUENCE</scope>
    <source>
        <strain evidence="2">PL_HMW_Pooled</strain>
    </source>
</reference>
<gene>
    <name evidence="2" type="ORF">KUF71_013045</name>
</gene>
<reference evidence="2" key="1">
    <citation type="submission" date="2021-07" db="EMBL/GenBank/DDBJ databases">
        <authorList>
            <person name="Catto M.A."/>
            <person name="Jacobson A."/>
            <person name="Kennedy G."/>
            <person name="Labadie P."/>
            <person name="Hunt B.G."/>
            <person name="Srinivasan R."/>
        </authorList>
    </citation>
    <scope>NUCLEOTIDE SEQUENCE</scope>
    <source>
        <strain evidence="2">PL_HMW_Pooled</strain>
        <tissue evidence="2">Head</tissue>
    </source>
</reference>
<sequence>MVSKRVLIAVLAVTAVVCLAPISEATITPRAPNFQYFERPQYRYPYYDQNGRGRLLYGYGGNELYQYRVYSPLEGIH</sequence>